<evidence type="ECO:0000256" key="10">
    <source>
        <dbReference type="SAM" id="Phobius"/>
    </source>
</evidence>
<comment type="caution">
    <text evidence="13">The sequence shown here is derived from an EMBL/GenBank/DDBJ whole genome shotgun (WGS) entry which is preliminary data.</text>
</comment>
<dbReference type="SMART" id="SM00382">
    <property type="entry name" value="AAA"/>
    <property type="match status" value="1"/>
</dbReference>
<evidence type="ECO:0000256" key="6">
    <source>
        <dbReference type="ARBA" id="ARBA00022840"/>
    </source>
</evidence>
<comment type="subcellular location">
    <subcellularLocation>
        <location evidence="1">Membrane</location>
        <topology evidence="1">Multi-pass membrane protein</topology>
    </subcellularLocation>
</comment>
<evidence type="ECO:0000256" key="9">
    <source>
        <dbReference type="SAM" id="MobiDB-lite"/>
    </source>
</evidence>
<feature type="compositionally biased region" description="Basic and acidic residues" evidence="9">
    <location>
        <begin position="99"/>
        <end position="115"/>
    </location>
</feature>
<feature type="transmembrane region" description="Helical" evidence="10">
    <location>
        <begin position="434"/>
        <end position="455"/>
    </location>
</feature>
<dbReference type="PROSITE" id="PS50893">
    <property type="entry name" value="ABC_TRANSPORTER_2"/>
    <property type="match status" value="2"/>
</dbReference>
<dbReference type="FunFam" id="1.20.1560.10:FF:000006">
    <property type="entry name" value="ATP-binding cassette, sub-family C (CFTR/MRP), member 9"/>
    <property type="match status" value="1"/>
</dbReference>
<dbReference type="SUPFAM" id="SSF90123">
    <property type="entry name" value="ABC transporter transmembrane region"/>
    <property type="match status" value="2"/>
</dbReference>
<proteinExistence type="inferred from homology"/>
<evidence type="ECO:0000313" key="14">
    <source>
        <dbReference type="Proteomes" id="UP000518752"/>
    </source>
</evidence>
<evidence type="ECO:0000256" key="8">
    <source>
        <dbReference type="ARBA" id="ARBA00023136"/>
    </source>
</evidence>
<feature type="transmembrane region" description="Helical" evidence="10">
    <location>
        <begin position="859"/>
        <end position="883"/>
    </location>
</feature>
<feature type="transmembrane region" description="Helical" evidence="10">
    <location>
        <begin position="287"/>
        <end position="304"/>
    </location>
</feature>
<organism evidence="13 14">
    <name type="scientific">Collybiopsis confluens</name>
    <dbReference type="NCBI Taxonomy" id="2823264"/>
    <lineage>
        <taxon>Eukaryota</taxon>
        <taxon>Fungi</taxon>
        <taxon>Dikarya</taxon>
        <taxon>Basidiomycota</taxon>
        <taxon>Agaricomycotina</taxon>
        <taxon>Agaricomycetes</taxon>
        <taxon>Agaricomycetidae</taxon>
        <taxon>Agaricales</taxon>
        <taxon>Marasmiineae</taxon>
        <taxon>Omphalotaceae</taxon>
        <taxon>Collybiopsis</taxon>
    </lineage>
</organism>
<dbReference type="GO" id="GO:0016020">
    <property type="term" value="C:membrane"/>
    <property type="evidence" value="ECO:0007669"/>
    <property type="project" value="UniProtKB-SubCell"/>
</dbReference>
<keyword evidence="5" id="KW-0547">Nucleotide-binding</keyword>
<dbReference type="OrthoDB" id="6500128at2759"/>
<dbReference type="CDD" id="cd18606">
    <property type="entry name" value="ABC_6TM_YOR1_D2_like"/>
    <property type="match status" value="1"/>
</dbReference>
<feature type="domain" description="ABC transmembrane type-1" evidence="12">
    <location>
        <begin position="143"/>
        <end position="450"/>
    </location>
</feature>
<dbReference type="CDD" id="cd18597">
    <property type="entry name" value="ABC_6TM_YOR1_D1_like"/>
    <property type="match status" value="1"/>
</dbReference>
<feature type="region of interest" description="Disordered" evidence="9">
    <location>
        <begin position="86"/>
        <end position="123"/>
    </location>
</feature>
<keyword evidence="7 10" id="KW-1133">Transmembrane helix</keyword>
<feature type="compositionally biased region" description="Basic and acidic residues" evidence="9">
    <location>
        <begin position="511"/>
        <end position="522"/>
    </location>
</feature>
<dbReference type="FunFam" id="3.40.50.300:FF:000163">
    <property type="entry name" value="Multidrug resistance-associated protein member 4"/>
    <property type="match status" value="1"/>
</dbReference>
<dbReference type="InterPro" id="IPR050173">
    <property type="entry name" value="ABC_transporter_C-like"/>
</dbReference>
<dbReference type="CDD" id="cd03244">
    <property type="entry name" value="ABCC_MRP_domain2"/>
    <property type="match status" value="1"/>
</dbReference>
<feature type="transmembrane region" description="Helical" evidence="10">
    <location>
        <begin position="1031"/>
        <end position="1064"/>
    </location>
</feature>
<keyword evidence="14" id="KW-1185">Reference proteome</keyword>
<dbReference type="PANTHER" id="PTHR24223:SF456">
    <property type="entry name" value="MULTIDRUG RESISTANCE-ASSOCIATED PROTEIN LETHAL(2)03659"/>
    <property type="match status" value="1"/>
</dbReference>
<evidence type="ECO:0000256" key="2">
    <source>
        <dbReference type="ARBA" id="ARBA00009726"/>
    </source>
</evidence>
<feature type="transmembrane region" description="Helical" evidence="10">
    <location>
        <begin position="818"/>
        <end position="847"/>
    </location>
</feature>
<evidence type="ECO:0000259" key="12">
    <source>
        <dbReference type="PROSITE" id="PS50929"/>
    </source>
</evidence>
<evidence type="ECO:0000313" key="13">
    <source>
        <dbReference type="EMBL" id="KAF5390969.1"/>
    </source>
</evidence>
<feature type="domain" description="ABC transmembrane type-1" evidence="12">
    <location>
        <begin position="823"/>
        <end position="1096"/>
    </location>
</feature>
<reference evidence="13 14" key="1">
    <citation type="journal article" date="2020" name="ISME J.">
        <title>Uncovering the hidden diversity of litter-decomposition mechanisms in mushroom-forming fungi.</title>
        <authorList>
            <person name="Floudas D."/>
            <person name="Bentzer J."/>
            <person name="Ahren D."/>
            <person name="Johansson T."/>
            <person name="Persson P."/>
            <person name="Tunlid A."/>
        </authorList>
    </citation>
    <scope>NUCLEOTIDE SEQUENCE [LARGE SCALE GENOMIC DNA]</scope>
    <source>
        <strain evidence="13 14">CBS 406.79</strain>
    </source>
</reference>
<dbReference type="EMBL" id="JAACJN010000012">
    <property type="protein sequence ID" value="KAF5390969.1"/>
    <property type="molecule type" value="Genomic_DNA"/>
</dbReference>
<dbReference type="Pfam" id="PF00664">
    <property type="entry name" value="ABC_membrane"/>
    <property type="match status" value="2"/>
</dbReference>
<feature type="transmembrane region" description="Helical" evidence="10">
    <location>
        <begin position="138"/>
        <end position="155"/>
    </location>
</feature>
<feature type="transmembrane region" description="Helical" evidence="10">
    <location>
        <begin position="925"/>
        <end position="944"/>
    </location>
</feature>
<dbReference type="Proteomes" id="UP000518752">
    <property type="component" value="Unassembled WGS sequence"/>
</dbReference>
<feature type="domain" description="ABC transporter" evidence="11">
    <location>
        <begin position="529"/>
        <end position="763"/>
    </location>
</feature>
<dbReference type="InterPro" id="IPR003439">
    <property type="entry name" value="ABC_transporter-like_ATP-bd"/>
</dbReference>
<feature type="transmembrane region" description="Helical" evidence="10">
    <location>
        <begin position="391"/>
        <end position="414"/>
    </location>
</feature>
<feature type="domain" description="ABC transporter" evidence="11">
    <location>
        <begin position="1121"/>
        <end position="1380"/>
    </location>
</feature>
<evidence type="ECO:0000256" key="4">
    <source>
        <dbReference type="ARBA" id="ARBA00022692"/>
    </source>
</evidence>
<feature type="transmembrane region" description="Helical" evidence="10">
    <location>
        <begin position="1076"/>
        <end position="1096"/>
    </location>
</feature>
<evidence type="ECO:0000259" key="11">
    <source>
        <dbReference type="PROSITE" id="PS50893"/>
    </source>
</evidence>
<keyword evidence="3" id="KW-0813">Transport</keyword>
<feature type="transmembrane region" description="Helical" evidence="10">
    <location>
        <begin position="950"/>
        <end position="972"/>
    </location>
</feature>
<dbReference type="CDD" id="cd03250">
    <property type="entry name" value="ABCC_MRP_domain1"/>
    <property type="match status" value="1"/>
</dbReference>
<dbReference type="Pfam" id="PF00005">
    <property type="entry name" value="ABC_tran"/>
    <property type="match status" value="2"/>
</dbReference>
<dbReference type="Gene3D" id="3.40.50.300">
    <property type="entry name" value="P-loop containing nucleotide triphosphate hydrolases"/>
    <property type="match status" value="2"/>
</dbReference>
<keyword evidence="6" id="KW-0067">ATP-binding</keyword>
<dbReference type="GO" id="GO:0016887">
    <property type="term" value="F:ATP hydrolysis activity"/>
    <property type="evidence" value="ECO:0007669"/>
    <property type="project" value="InterPro"/>
</dbReference>
<evidence type="ECO:0000256" key="3">
    <source>
        <dbReference type="ARBA" id="ARBA00022448"/>
    </source>
</evidence>
<keyword evidence="8 10" id="KW-0472">Membrane</keyword>
<dbReference type="PROSITE" id="PS50929">
    <property type="entry name" value="ABC_TM1F"/>
    <property type="match status" value="2"/>
</dbReference>
<dbReference type="InterPro" id="IPR017871">
    <property type="entry name" value="ABC_transporter-like_CS"/>
</dbReference>
<dbReference type="InterPro" id="IPR011527">
    <property type="entry name" value="ABC1_TM_dom"/>
</dbReference>
<dbReference type="Gene3D" id="1.20.1560.10">
    <property type="entry name" value="ABC transporter type 1, transmembrane domain"/>
    <property type="match status" value="2"/>
</dbReference>
<feature type="transmembrane region" description="Helical" evidence="10">
    <location>
        <begin position="310"/>
        <end position="332"/>
    </location>
</feature>
<dbReference type="InterPro" id="IPR036640">
    <property type="entry name" value="ABC1_TM_sf"/>
</dbReference>
<dbReference type="PANTHER" id="PTHR24223">
    <property type="entry name" value="ATP-BINDING CASSETTE SUB-FAMILY C"/>
    <property type="match status" value="1"/>
</dbReference>
<dbReference type="GO" id="GO:0140359">
    <property type="term" value="F:ABC-type transporter activity"/>
    <property type="evidence" value="ECO:0007669"/>
    <property type="project" value="InterPro"/>
</dbReference>
<dbReference type="FunFam" id="3.40.50.300:FF:000997">
    <property type="entry name" value="Multidrug resistance-associated protein 1"/>
    <property type="match status" value="1"/>
</dbReference>
<dbReference type="GO" id="GO:0005524">
    <property type="term" value="F:ATP binding"/>
    <property type="evidence" value="ECO:0007669"/>
    <property type="project" value="UniProtKB-KW"/>
</dbReference>
<feature type="transmembrane region" description="Helical" evidence="10">
    <location>
        <begin position="224"/>
        <end position="247"/>
    </location>
</feature>
<dbReference type="InterPro" id="IPR003593">
    <property type="entry name" value="AAA+_ATPase"/>
</dbReference>
<comment type="similarity">
    <text evidence="2">Belongs to the ABC transporter superfamily. ABCC family. Conjugate transporter (TC 3.A.1.208) subfamily.</text>
</comment>
<name>A0A8H5MEI7_9AGAR</name>
<sequence>MKNPFHPQPAPPGFGAGKQIPEVHASIISRILFLWLTPLLSAGFSRPLEQDDLWSLPTSQRTDQVANELERLFYAQRPEYQRPVHLRSSLRVSSDTEAEEKKRDIEDSNIKEDHASGSANNSDPDTNVSLIGALHKQFFVRVWIAGILLLFSQALATTTPLVNKVLLNWLAESFLFSHISTAEQAQAESLGLSKPKGVGYGVGIAFALFAMSEASSLVRDLPLIAAHSMYTAMTLGMSVRAALVGAITRKSLRLSTRARLEHSSGHILTMISTDTARVDEFCGYGHHMWVAPIQLIIAVGLLIANLGYSALVGLGVLLLSLPIQTMLVFVMISQRKKGVKITDSRIRLTTEVLQGIRLLKLYAWERFYAKRITDLRKGELNAIRNSVMSTAALVAVMTLVPVLASVLSFVTFALTGHDLNVAIIFTSLQFFNLIQLPLIVLPATLASYSNVLVALKRISTFLLAEERFEIYAIDLDSENAIECHGDFVWDVPPLAKDEKSDAPENANVKQKQGEKKRSKKEKIVELTEERVLPITNPEHPEDPQIPQENKPFELKNLKLTIPKGAFVAIVGKVGSGKSSILQALIGEMRKCSGQVQFGGSVAYVPQIPWIRNANVRSNILFGQPEDASRLQGVIQACSLIQDLNILPNGQDTEIGEKGINLSASQGGQKARISLARAAYSGSDICLLDDPLSAVDSHVGKEIMENCLLSGPLSDKTRVLVTHALHFLDKTDYILVVEDGCIKEEGVYHDLVKKSQTFAHLIESHVHDETSRHATVQRTQEPADAKQLVDDPLIQAEERNVGAVTWYTYNQYFTAAGGLMWIPIILALVTLMQACQVGNTLLLGFWTAESIPGFHQGDYIGLYAALGAGQAVFAFLLTWAFALIGINGSLKLFSSALKAVLGSPISFFDTTPIGRILSRMSKDQDVLDTMVPTVMLQFLLIFSSVLGTVALVFYTFALLGTIFAPLVVLYWFISLYYRRTSVEVKRLDSIARSALYSSFSETLTGIATIRVYRDEGRSKKMAEQGLDGENRAYYITVALQWWLMIRLDLFANIVILGIALFSAGFRTSVNPSKIGVVLTYALNVTQLFSQMISLFAMNEMNMNAVERLLVYTELSAEEADPPDAKHLLPNWPAQGEIEFKNVEFAYREGLPAVLKDTAGKNSSLLLTPDWHRWTNGGRQKLSHTSSLSVRIVELQSGSVIIDGQDIRNVDLATLRTKLALVPQDNVMFLGTLRQNLDPVGSRTDAELISLLQRACLLPKDESANASADSKFSLDSQVDDEGSNFSAGERQLINLCRALVKNSQIIILDEATSSVDVETDAKIQQTIQSEFASSTLLCIAHRIHTIVHYDRILVMDCGKVAEFGSVLELYDQGNDSIFRSMCNESGLSRDEIVRLRGMREW</sequence>
<feature type="region of interest" description="Disordered" evidence="9">
    <location>
        <begin position="496"/>
        <end position="522"/>
    </location>
</feature>
<evidence type="ECO:0000256" key="5">
    <source>
        <dbReference type="ARBA" id="ARBA00022741"/>
    </source>
</evidence>
<accession>A0A8H5MEI7</accession>
<protein>
    <submittedName>
        <fullName evidence="13">Uncharacterized protein</fullName>
    </submittedName>
</protein>
<keyword evidence="4 10" id="KW-0812">Transmembrane</keyword>
<dbReference type="PROSITE" id="PS00211">
    <property type="entry name" value="ABC_TRANSPORTER_1"/>
    <property type="match status" value="1"/>
</dbReference>
<gene>
    <name evidence="13" type="ORF">D9757_004019</name>
</gene>
<dbReference type="FunFam" id="1.20.1560.10:FF:000010">
    <property type="entry name" value="Multidrug resistance-associated ABC transporter"/>
    <property type="match status" value="1"/>
</dbReference>
<evidence type="ECO:0000256" key="1">
    <source>
        <dbReference type="ARBA" id="ARBA00004141"/>
    </source>
</evidence>
<evidence type="ECO:0000256" key="7">
    <source>
        <dbReference type="ARBA" id="ARBA00022989"/>
    </source>
</evidence>
<dbReference type="InterPro" id="IPR027417">
    <property type="entry name" value="P-loop_NTPase"/>
</dbReference>
<dbReference type="SUPFAM" id="SSF52540">
    <property type="entry name" value="P-loop containing nucleoside triphosphate hydrolases"/>
    <property type="match status" value="2"/>
</dbReference>